<dbReference type="AlphaFoldDB" id="A0A2Z6RNV2"/>
<comment type="caution">
    <text evidence="2">The sequence shown here is derived from an EMBL/GenBank/DDBJ whole genome shotgun (WGS) entry which is preliminary data.</text>
</comment>
<name>A0A2Z6RNV2_9GLOM</name>
<feature type="region of interest" description="Disordered" evidence="1">
    <location>
        <begin position="629"/>
        <end position="660"/>
    </location>
</feature>
<feature type="compositionally biased region" description="Acidic residues" evidence="1">
    <location>
        <begin position="162"/>
        <end position="177"/>
    </location>
</feature>
<protein>
    <submittedName>
        <fullName evidence="2">Uncharacterized protein</fullName>
    </submittedName>
</protein>
<feature type="compositionally biased region" description="Polar residues" evidence="1">
    <location>
        <begin position="629"/>
        <end position="640"/>
    </location>
</feature>
<dbReference type="Proteomes" id="UP000247702">
    <property type="component" value="Unassembled WGS sequence"/>
</dbReference>
<proteinExistence type="predicted"/>
<reference evidence="2 3" key="1">
    <citation type="submission" date="2017-11" db="EMBL/GenBank/DDBJ databases">
        <title>The genome of Rhizophagus clarus HR1 reveals common genetic basis of auxotrophy among arbuscular mycorrhizal fungi.</title>
        <authorList>
            <person name="Kobayashi Y."/>
        </authorList>
    </citation>
    <scope>NUCLEOTIDE SEQUENCE [LARGE SCALE GENOMIC DNA]</scope>
    <source>
        <strain evidence="2 3">HR1</strain>
    </source>
</reference>
<evidence type="ECO:0000313" key="3">
    <source>
        <dbReference type="Proteomes" id="UP000247702"/>
    </source>
</evidence>
<evidence type="ECO:0000313" key="2">
    <source>
        <dbReference type="EMBL" id="GBB98819.1"/>
    </source>
</evidence>
<feature type="compositionally biased region" description="Basic residues" evidence="1">
    <location>
        <begin position="146"/>
        <end position="156"/>
    </location>
</feature>
<dbReference type="EMBL" id="BEXD01002591">
    <property type="protein sequence ID" value="GBB98819.1"/>
    <property type="molecule type" value="Genomic_DNA"/>
</dbReference>
<gene>
    <name evidence="2" type="ORF">RclHR1_03330016</name>
</gene>
<sequence length="713" mass="82407">MNSIKNTRWERRLAYFKENRTWSLVEFLQWSIVYANEFGEKQDEHLLYKICLEQLSRNPQLLETSDDKSVTQLASQCLDTFEKDSKSFKVKVFWSNSSTVMKTLKRASDMNAKSLVHQMLNLHYDFNEALSNTTRDTIKPVLKRKSTYKSENKKKKIPIDPTESDDMSEDGMEDSIIEESNTPTKRGKVQKPTKTTIGDDEIRTSEQRMYPSERSAERHYKSLSSTEENEPDDQFSFLSNGHESEQDINCFDSPQIDAESNAEGPDDDGQMSASDYEKFRQKYNNMETSKKWLLSTGTVVEDKLYDFGLKCTREHLSHSFILDPDDENYLNEGIFTKDELVEIRSFQAKSLPTIPKELLTYLNSFRPKTTADLRRLVFRQEDMDQNFDRQKDFDRDWIRNTVYNLLREYEANSLKKDHLEMWLLLHVWSFIDKAFENLKDVEAVRGESCSLASSERKNKKRTVSALIKVKRKILGRKGDLIIRKIISEYGCSEAGIFYKGENDTKLLRERGLKTPKMMKDMFYNLCVAVDWDEQKIRKMETIGFLHAGLIMMMLRLDSPSGYTCRISRSKSFSIPSQVDEFGTKALPTILMAWMAKTIVANAIRLVEQEDEVNFNEEDQLQQLLNSCETSSTIPPLSPKQTKTHLPHLPSNSDTPQKKEESFVIKSGSVGTTDSVQINAKKGSQVNWNYIAKLVVSVLPHSALLRQFGIYIVL</sequence>
<evidence type="ECO:0000256" key="1">
    <source>
        <dbReference type="SAM" id="MobiDB-lite"/>
    </source>
</evidence>
<feature type="region of interest" description="Disordered" evidence="1">
    <location>
        <begin position="146"/>
        <end position="249"/>
    </location>
</feature>
<organism evidence="2 3">
    <name type="scientific">Rhizophagus clarus</name>
    <dbReference type="NCBI Taxonomy" id="94130"/>
    <lineage>
        <taxon>Eukaryota</taxon>
        <taxon>Fungi</taxon>
        <taxon>Fungi incertae sedis</taxon>
        <taxon>Mucoromycota</taxon>
        <taxon>Glomeromycotina</taxon>
        <taxon>Glomeromycetes</taxon>
        <taxon>Glomerales</taxon>
        <taxon>Glomeraceae</taxon>
        <taxon>Rhizophagus</taxon>
    </lineage>
</organism>
<accession>A0A2Z6RNV2</accession>
<keyword evidence="3" id="KW-1185">Reference proteome</keyword>